<name>A0A5C8NRI3_9BACI</name>
<dbReference type="RefSeq" id="WP_147668047.1">
    <property type="nucleotide sequence ID" value="NZ_VDUW01000007.1"/>
</dbReference>
<dbReference type="SUPFAM" id="SSF51182">
    <property type="entry name" value="RmlC-like cupins"/>
    <property type="match status" value="1"/>
</dbReference>
<accession>A0A5C8NRI3</accession>
<dbReference type="Proteomes" id="UP000321574">
    <property type="component" value="Unassembled WGS sequence"/>
</dbReference>
<dbReference type="InterPro" id="IPR014710">
    <property type="entry name" value="RmlC-like_jellyroll"/>
</dbReference>
<keyword evidence="2" id="KW-1185">Reference proteome</keyword>
<dbReference type="OrthoDB" id="3782397at2"/>
<reference evidence="1 2" key="1">
    <citation type="submission" date="2019-06" db="EMBL/GenBank/DDBJ databases">
        <title>Cerasibacillus sp. nov., isolated from maize field.</title>
        <authorList>
            <person name="Lin S.-Y."/>
            <person name="Tsai C.-F."/>
            <person name="Young C.-C."/>
        </authorList>
    </citation>
    <scope>NUCLEOTIDE SEQUENCE [LARGE SCALE GENOMIC DNA]</scope>
    <source>
        <strain evidence="1 2">CC-CFT480</strain>
    </source>
</reference>
<comment type="caution">
    <text evidence="1">The sequence shown here is derived from an EMBL/GenBank/DDBJ whole genome shotgun (WGS) entry which is preliminary data.</text>
</comment>
<evidence type="ECO:0000313" key="2">
    <source>
        <dbReference type="Proteomes" id="UP000321574"/>
    </source>
</evidence>
<dbReference type="Gene3D" id="2.60.120.10">
    <property type="entry name" value="Jelly Rolls"/>
    <property type="match status" value="1"/>
</dbReference>
<evidence type="ECO:0000313" key="1">
    <source>
        <dbReference type="EMBL" id="TXL63620.1"/>
    </source>
</evidence>
<protein>
    <submittedName>
        <fullName evidence="1">Cupin</fullName>
    </submittedName>
</protein>
<gene>
    <name evidence="1" type="ORF">FHP05_10560</name>
</gene>
<sequence length="118" mass="13101">MEIYSFEKKVGKKITKYDSDFVMNKILHTENKTHIACMHLKAGGIVGLHEAIVPQLLLVVQGEATVTGKDNQSKQVYEGDAVFWEKGELHKTVSKHGMMAIVIEGESLNPGLYMPVDS</sequence>
<organism evidence="1 2">
    <name type="scientific">Cerasibacillus terrae</name>
    <dbReference type="NCBI Taxonomy" id="2498845"/>
    <lineage>
        <taxon>Bacteria</taxon>
        <taxon>Bacillati</taxon>
        <taxon>Bacillota</taxon>
        <taxon>Bacilli</taxon>
        <taxon>Bacillales</taxon>
        <taxon>Bacillaceae</taxon>
        <taxon>Cerasibacillus</taxon>
    </lineage>
</organism>
<dbReference type="EMBL" id="VDUW01000007">
    <property type="protein sequence ID" value="TXL63620.1"/>
    <property type="molecule type" value="Genomic_DNA"/>
</dbReference>
<dbReference type="InterPro" id="IPR011051">
    <property type="entry name" value="RmlC_Cupin_sf"/>
</dbReference>
<dbReference type="AlphaFoldDB" id="A0A5C8NRI3"/>
<proteinExistence type="predicted"/>